<dbReference type="InterPro" id="IPR053183">
    <property type="entry name" value="ASL1"/>
</dbReference>
<evidence type="ECO:0000256" key="2">
    <source>
        <dbReference type="SAM" id="SignalP"/>
    </source>
</evidence>
<dbReference type="InParanoid" id="A0A369JQE3"/>
<dbReference type="SUPFAM" id="SSF51445">
    <property type="entry name" value="(Trans)glycosidases"/>
    <property type="match status" value="1"/>
</dbReference>
<dbReference type="InterPro" id="IPR017853">
    <property type="entry name" value="GH"/>
</dbReference>
<organism evidence="4 5">
    <name type="scientific">Hypsizygus marmoreus</name>
    <name type="common">White beech mushroom</name>
    <name type="synonym">Agaricus marmoreus</name>
    <dbReference type="NCBI Taxonomy" id="39966"/>
    <lineage>
        <taxon>Eukaryota</taxon>
        <taxon>Fungi</taxon>
        <taxon>Dikarya</taxon>
        <taxon>Basidiomycota</taxon>
        <taxon>Agaricomycotina</taxon>
        <taxon>Agaricomycetes</taxon>
        <taxon>Agaricomycetidae</taxon>
        <taxon>Agaricales</taxon>
        <taxon>Tricholomatineae</taxon>
        <taxon>Lyophyllaceae</taxon>
        <taxon>Hypsizygus</taxon>
    </lineage>
</organism>
<feature type="region of interest" description="Disordered" evidence="1">
    <location>
        <begin position="47"/>
        <end position="127"/>
    </location>
</feature>
<dbReference type="STRING" id="39966.A0A369JQE3"/>
<reference evidence="4" key="1">
    <citation type="submission" date="2018-04" db="EMBL/GenBank/DDBJ databases">
        <title>Whole genome sequencing of Hypsizygus marmoreus.</title>
        <authorList>
            <person name="Choi I.-G."/>
            <person name="Min B."/>
            <person name="Kim J.-G."/>
            <person name="Kim S."/>
            <person name="Oh Y.-L."/>
            <person name="Kong W.-S."/>
            <person name="Park H."/>
            <person name="Jeong J."/>
            <person name="Song E.-S."/>
        </authorList>
    </citation>
    <scope>NUCLEOTIDE SEQUENCE [LARGE SCALE GENOMIC DNA]</scope>
    <source>
        <strain evidence="4">51987-8</strain>
    </source>
</reference>
<feature type="compositionally biased region" description="Low complexity" evidence="1">
    <location>
        <begin position="63"/>
        <end position="82"/>
    </location>
</feature>
<evidence type="ECO:0000259" key="3">
    <source>
        <dbReference type="Pfam" id="PF11790"/>
    </source>
</evidence>
<sequence length="367" mass="39130">MAAKLLNLLAATSLAILACSFGAEPTNALSIDSHNLVGRSPIRAHSALAKKRRGTNGKRCKPRPSSSSVVKPAPATTLAPKPTTTPAPNPTAVTSSKAPAPTTTKASGGGGDGTPNNGGGNSGSNGGSGKVGLAWPIDDNKALANFKTNKVSPIYSWGPWISSAAKGLGFEPVPMLWGEKQTSEFKRIVVKGYAKTVLGFNEPNQQGQSDMSPQRAAELWQQYIQPLKSQGYSLISPGCTNAPSGKTWLRDFFKACQGCTFDGLAIHFYGTDPQSMISYLKEMHDAFGLPIWATEFACQNFSGSGKQCGKDDVFNWMNTLKNFMDNTSWVAHYFAFGAMYDMGNVNPLNQLLGSNGKPTDLGYLYIN</sequence>
<dbReference type="Gene3D" id="3.20.20.80">
    <property type="entry name" value="Glycosidases"/>
    <property type="match status" value="1"/>
</dbReference>
<feature type="chain" id="PRO_5016621275" evidence="2">
    <location>
        <begin position="29"/>
        <end position="367"/>
    </location>
</feature>
<dbReference type="GO" id="GO:0071966">
    <property type="term" value="P:fungal-type cell wall polysaccharide metabolic process"/>
    <property type="evidence" value="ECO:0007669"/>
    <property type="project" value="TreeGrafter"/>
</dbReference>
<proteinExistence type="predicted"/>
<protein>
    <submittedName>
        <fullName evidence="4">Alkali-sensitive linkage protein 1</fullName>
    </submittedName>
</protein>
<dbReference type="EMBL" id="LUEZ02000049">
    <property type="protein sequence ID" value="RDB22777.1"/>
    <property type="molecule type" value="Genomic_DNA"/>
</dbReference>
<dbReference type="PROSITE" id="PS51257">
    <property type="entry name" value="PROKAR_LIPOPROTEIN"/>
    <property type="match status" value="1"/>
</dbReference>
<feature type="domain" description="Asl1-like glycosyl hydrolase catalytic" evidence="3">
    <location>
        <begin position="132"/>
        <end position="365"/>
    </location>
</feature>
<comment type="caution">
    <text evidence="4">The sequence shown here is derived from an EMBL/GenBank/DDBJ whole genome shotgun (WGS) entry which is preliminary data.</text>
</comment>
<feature type="compositionally biased region" description="Basic residues" evidence="1">
    <location>
        <begin position="48"/>
        <end position="62"/>
    </location>
</feature>
<gene>
    <name evidence="4" type="primary">asl1_4</name>
    <name evidence="4" type="ORF">Hypma_010391</name>
</gene>
<accession>A0A369JQE3</accession>
<dbReference type="PANTHER" id="PTHR34154">
    <property type="entry name" value="ALKALI-SENSITIVE LINKAGE PROTEIN 1"/>
    <property type="match status" value="1"/>
</dbReference>
<feature type="compositionally biased region" description="Polar residues" evidence="1">
    <location>
        <begin position="95"/>
        <end position="106"/>
    </location>
</feature>
<dbReference type="OrthoDB" id="5959761at2759"/>
<dbReference type="Pfam" id="PF11790">
    <property type="entry name" value="Glyco_hydro_cc"/>
    <property type="match status" value="1"/>
</dbReference>
<keyword evidence="5" id="KW-1185">Reference proteome</keyword>
<dbReference type="GO" id="GO:0009277">
    <property type="term" value="C:fungal-type cell wall"/>
    <property type="evidence" value="ECO:0007669"/>
    <property type="project" value="TreeGrafter"/>
</dbReference>
<evidence type="ECO:0000313" key="4">
    <source>
        <dbReference type="EMBL" id="RDB22777.1"/>
    </source>
</evidence>
<keyword evidence="2" id="KW-0732">Signal</keyword>
<dbReference type="PANTHER" id="PTHR34154:SF3">
    <property type="entry name" value="ALKALI-SENSITIVE LINKAGE PROTEIN 1"/>
    <property type="match status" value="1"/>
</dbReference>
<feature type="signal peptide" evidence="2">
    <location>
        <begin position="1"/>
        <end position="28"/>
    </location>
</feature>
<dbReference type="InterPro" id="IPR024655">
    <property type="entry name" value="Asl1_glyco_hydro_catalytic"/>
</dbReference>
<feature type="compositionally biased region" description="Gly residues" evidence="1">
    <location>
        <begin position="107"/>
        <end position="127"/>
    </location>
</feature>
<evidence type="ECO:0000256" key="1">
    <source>
        <dbReference type="SAM" id="MobiDB-lite"/>
    </source>
</evidence>
<dbReference type="Proteomes" id="UP000076154">
    <property type="component" value="Unassembled WGS sequence"/>
</dbReference>
<name>A0A369JQE3_HYPMA</name>
<dbReference type="AlphaFoldDB" id="A0A369JQE3"/>
<evidence type="ECO:0000313" key="5">
    <source>
        <dbReference type="Proteomes" id="UP000076154"/>
    </source>
</evidence>